<dbReference type="AlphaFoldDB" id="A0A449GDY6"/>
<dbReference type="PROSITE" id="PS50931">
    <property type="entry name" value="HTH_LYSR"/>
    <property type="match status" value="1"/>
</dbReference>
<dbReference type="PANTHER" id="PTHR30346:SF30">
    <property type="entry name" value="SMALL NEUTRAL PROTEASE REGULATORY PROTEIN"/>
    <property type="match status" value="1"/>
</dbReference>
<dbReference type="Pfam" id="PF03466">
    <property type="entry name" value="LysR_substrate"/>
    <property type="match status" value="1"/>
</dbReference>
<evidence type="ECO:0000313" key="7">
    <source>
        <dbReference type="EMBL" id="VFA84052.1"/>
    </source>
</evidence>
<comment type="similarity">
    <text evidence="1">Belongs to the LysR transcriptional regulatory family.</text>
</comment>
<evidence type="ECO:0000256" key="4">
    <source>
        <dbReference type="ARBA" id="ARBA00023159"/>
    </source>
</evidence>
<keyword evidence="2" id="KW-0805">Transcription regulation</keyword>
<dbReference type="InterPro" id="IPR036390">
    <property type="entry name" value="WH_DNA-bd_sf"/>
</dbReference>
<evidence type="ECO:0000256" key="1">
    <source>
        <dbReference type="ARBA" id="ARBA00009437"/>
    </source>
</evidence>
<evidence type="ECO:0000256" key="2">
    <source>
        <dbReference type="ARBA" id="ARBA00023015"/>
    </source>
</evidence>
<dbReference type="Gene3D" id="1.10.10.10">
    <property type="entry name" value="Winged helix-like DNA-binding domain superfamily/Winged helix DNA-binding domain"/>
    <property type="match status" value="1"/>
</dbReference>
<dbReference type="GO" id="GO:0003700">
    <property type="term" value="F:DNA-binding transcription factor activity"/>
    <property type="evidence" value="ECO:0007669"/>
    <property type="project" value="InterPro"/>
</dbReference>
<protein>
    <submittedName>
        <fullName evidence="7">HTH-type transcriptional regulator gltC</fullName>
    </submittedName>
</protein>
<dbReference type="GO" id="GO:0032993">
    <property type="term" value="C:protein-DNA complex"/>
    <property type="evidence" value="ECO:0007669"/>
    <property type="project" value="TreeGrafter"/>
</dbReference>
<feature type="domain" description="HTH lysR-type" evidence="6">
    <location>
        <begin position="14"/>
        <end position="71"/>
    </location>
</feature>
<dbReference type="Pfam" id="PF00126">
    <property type="entry name" value="HTH_1"/>
    <property type="match status" value="1"/>
</dbReference>
<evidence type="ECO:0000256" key="3">
    <source>
        <dbReference type="ARBA" id="ARBA00023125"/>
    </source>
</evidence>
<dbReference type="InterPro" id="IPR000847">
    <property type="entry name" value="LysR_HTH_N"/>
</dbReference>
<keyword evidence="4" id="KW-0010">Activator</keyword>
<dbReference type="InterPro" id="IPR036388">
    <property type="entry name" value="WH-like_DNA-bd_sf"/>
</dbReference>
<name>A0A449GDY6_NOCFR</name>
<dbReference type="CDD" id="cd08436">
    <property type="entry name" value="PBP2_LTTR_like_3"/>
    <property type="match status" value="1"/>
</dbReference>
<dbReference type="SUPFAM" id="SSF46785">
    <property type="entry name" value="Winged helix' DNA-binding domain"/>
    <property type="match status" value="1"/>
</dbReference>
<keyword evidence="5" id="KW-0804">Transcription</keyword>
<gene>
    <name evidence="7" type="primary">gltC_2</name>
    <name evidence="7" type="ORF">NCTC1935_01881</name>
</gene>
<proteinExistence type="inferred from homology"/>
<dbReference type="Gene3D" id="3.40.190.10">
    <property type="entry name" value="Periplasmic binding protein-like II"/>
    <property type="match status" value="2"/>
</dbReference>
<dbReference type="PRINTS" id="PR00039">
    <property type="entry name" value="HTHLYSR"/>
</dbReference>
<dbReference type="FunFam" id="1.10.10.10:FF:000001">
    <property type="entry name" value="LysR family transcriptional regulator"/>
    <property type="match status" value="1"/>
</dbReference>
<dbReference type="SUPFAM" id="SSF53850">
    <property type="entry name" value="Periplasmic binding protein-like II"/>
    <property type="match status" value="1"/>
</dbReference>
<evidence type="ECO:0000256" key="5">
    <source>
        <dbReference type="ARBA" id="ARBA00023163"/>
    </source>
</evidence>
<keyword evidence="3" id="KW-0238">DNA-binding</keyword>
<reference evidence="7" key="1">
    <citation type="submission" date="2019-02" db="EMBL/GenBank/DDBJ databases">
        <authorList>
            <consortium name="Pathogen Informatics"/>
        </authorList>
    </citation>
    <scope>NUCLEOTIDE SEQUENCE</scope>
    <source>
        <strain evidence="7">3012STDY6733949</strain>
    </source>
</reference>
<accession>A0A449GDY6</accession>
<evidence type="ECO:0000259" key="6">
    <source>
        <dbReference type="PROSITE" id="PS50931"/>
    </source>
</evidence>
<organism evidence="7">
    <name type="scientific">Nocardia farcinica</name>
    <dbReference type="NCBI Taxonomy" id="37329"/>
    <lineage>
        <taxon>Bacteria</taxon>
        <taxon>Bacillati</taxon>
        <taxon>Actinomycetota</taxon>
        <taxon>Actinomycetes</taxon>
        <taxon>Mycobacteriales</taxon>
        <taxon>Nocardiaceae</taxon>
        <taxon>Nocardia</taxon>
    </lineage>
</organism>
<dbReference type="EMBL" id="CAACYE010000005">
    <property type="protein sequence ID" value="VFA84052.1"/>
    <property type="molecule type" value="Genomic_DNA"/>
</dbReference>
<dbReference type="InterPro" id="IPR005119">
    <property type="entry name" value="LysR_subst-bd"/>
</dbReference>
<sequence length="311" mass="32971">MFFIRSIAKYDRLMELQQLRYVVAVAETANFTRAAQRCHVVQSALSHQIKRLEHELGVSLFARTSRRVRLTAAGEAFLPAARQCLEAADRAAAQAVATVGEVRGRLDVGVIPSVAAVDVPAALRELCTRHPGVRVGLRAGASDDLVADVAAGRLDVAFLGLPPGRRPTGVGSHELARDRLVAVLARDHPLAGARRLSLADLAVAPFVDFPYGTVARAQTDQAFARAGLGRDVAFEVTDVALLVQVIRSGLAVGFLPVTYLPRATDLADLATVPVTDAPQRVEFVVWGTPGPSPATVAFLALVGVSVDPAAR</sequence>
<dbReference type="PANTHER" id="PTHR30346">
    <property type="entry name" value="TRANSCRIPTIONAL DUAL REGULATOR HCAR-RELATED"/>
    <property type="match status" value="1"/>
</dbReference>
<dbReference type="GO" id="GO:0003677">
    <property type="term" value="F:DNA binding"/>
    <property type="evidence" value="ECO:0007669"/>
    <property type="project" value="UniProtKB-KW"/>
</dbReference>